<dbReference type="InterPro" id="IPR003425">
    <property type="entry name" value="CCB3/YggT"/>
</dbReference>
<evidence type="ECO:0000313" key="2">
    <source>
        <dbReference type="EMBL" id="MFC5586036.1"/>
    </source>
</evidence>
<keyword evidence="1" id="KW-0472">Membrane</keyword>
<feature type="transmembrane region" description="Helical" evidence="1">
    <location>
        <begin position="6"/>
        <end position="27"/>
    </location>
</feature>
<gene>
    <name evidence="2" type="ORF">ACFPOD_13035</name>
</gene>
<accession>A0ABW0T9N5</accession>
<sequence length="120" mass="13880">MQGTMAAFPIWVLALDYILGVIMWTLIGRAAMSIFLPEDSSFFFMRFFVRVTNPILKLFRPVTPGFLLEPLVPVYVAWFFFMIRFYLMPWLLGYSVMGMLSFPLESEIAGVLYQMLGGRN</sequence>
<keyword evidence="1" id="KW-0812">Transmembrane</keyword>
<keyword evidence="3" id="KW-1185">Reference proteome</keyword>
<protein>
    <submittedName>
        <fullName evidence="2">YggT family protein</fullName>
    </submittedName>
</protein>
<keyword evidence="1" id="KW-1133">Transmembrane helix</keyword>
<organism evidence="2 3">
    <name type="scientific">Nitratireductor kimnyeongensis</name>
    <dbReference type="NCBI Taxonomy" id="430679"/>
    <lineage>
        <taxon>Bacteria</taxon>
        <taxon>Pseudomonadati</taxon>
        <taxon>Pseudomonadota</taxon>
        <taxon>Alphaproteobacteria</taxon>
        <taxon>Hyphomicrobiales</taxon>
        <taxon>Phyllobacteriaceae</taxon>
        <taxon>Nitratireductor</taxon>
    </lineage>
</organism>
<dbReference type="Pfam" id="PF02325">
    <property type="entry name" value="CCB3_YggT"/>
    <property type="match status" value="1"/>
</dbReference>
<name>A0ABW0T9N5_9HYPH</name>
<dbReference type="Proteomes" id="UP001596107">
    <property type="component" value="Unassembled WGS sequence"/>
</dbReference>
<dbReference type="RefSeq" id="WP_223020741.1">
    <property type="nucleotide sequence ID" value="NZ_CP078143.1"/>
</dbReference>
<proteinExistence type="predicted"/>
<comment type="caution">
    <text evidence="2">The sequence shown here is derived from an EMBL/GenBank/DDBJ whole genome shotgun (WGS) entry which is preliminary data.</text>
</comment>
<dbReference type="EMBL" id="JBHSNB010000002">
    <property type="protein sequence ID" value="MFC5586036.1"/>
    <property type="molecule type" value="Genomic_DNA"/>
</dbReference>
<feature type="transmembrane region" description="Helical" evidence="1">
    <location>
        <begin position="66"/>
        <end position="86"/>
    </location>
</feature>
<reference evidence="3" key="1">
    <citation type="journal article" date="2019" name="Int. J. Syst. Evol. Microbiol.">
        <title>The Global Catalogue of Microorganisms (GCM) 10K type strain sequencing project: providing services to taxonomists for standard genome sequencing and annotation.</title>
        <authorList>
            <consortium name="The Broad Institute Genomics Platform"/>
            <consortium name="The Broad Institute Genome Sequencing Center for Infectious Disease"/>
            <person name="Wu L."/>
            <person name="Ma J."/>
        </authorList>
    </citation>
    <scope>NUCLEOTIDE SEQUENCE [LARGE SCALE GENOMIC DNA]</scope>
    <source>
        <strain evidence="3">JCM 3366</strain>
    </source>
</reference>
<evidence type="ECO:0000256" key="1">
    <source>
        <dbReference type="SAM" id="Phobius"/>
    </source>
</evidence>
<evidence type="ECO:0000313" key="3">
    <source>
        <dbReference type="Proteomes" id="UP001596107"/>
    </source>
</evidence>